<keyword evidence="1" id="KW-1133">Transmembrane helix</keyword>
<name>A0A9P8CVK1_9HYPO</name>
<proteinExistence type="predicted"/>
<protein>
    <submittedName>
        <fullName evidence="2">Uncharacterized protein</fullName>
    </submittedName>
</protein>
<comment type="caution">
    <text evidence="2">The sequence shown here is derived from an EMBL/GenBank/DDBJ whole genome shotgun (WGS) entry which is preliminary data.</text>
</comment>
<keyword evidence="1" id="KW-0812">Transmembrane</keyword>
<dbReference type="Proteomes" id="UP000887229">
    <property type="component" value="Unassembled WGS sequence"/>
</dbReference>
<feature type="transmembrane region" description="Helical" evidence="1">
    <location>
        <begin position="134"/>
        <end position="154"/>
    </location>
</feature>
<evidence type="ECO:0000313" key="3">
    <source>
        <dbReference type="Proteomes" id="UP000887229"/>
    </source>
</evidence>
<keyword evidence="1" id="KW-0472">Membrane</keyword>
<accession>A0A9P8CVK1</accession>
<dbReference type="EMBL" id="MU251244">
    <property type="protein sequence ID" value="KAG9258226.1"/>
    <property type="molecule type" value="Genomic_DNA"/>
</dbReference>
<evidence type="ECO:0000313" key="2">
    <source>
        <dbReference type="EMBL" id="KAG9258226.1"/>
    </source>
</evidence>
<keyword evidence="3" id="KW-1185">Reference proteome</keyword>
<organism evidence="2 3">
    <name type="scientific">Emericellopsis atlantica</name>
    <dbReference type="NCBI Taxonomy" id="2614577"/>
    <lineage>
        <taxon>Eukaryota</taxon>
        <taxon>Fungi</taxon>
        <taxon>Dikarya</taxon>
        <taxon>Ascomycota</taxon>
        <taxon>Pezizomycotina</taxon>
        <taxon>Sordariomycetes</taxon>
        <taxon>Hypocreomycetidae</taxon>
        <taxon>Hypocreales</taxon>
        <taxon>Bionectriaceae</taxon>
        <taxon>Emericellopsis</taxon>
    </lineage>
</organism>
<feature type="transmembrane region" description="Helical" evidence="1">
    <location>
        <begin position="29"/>
        <end position="46"/>
    </location>
</feature>
<sequence length="257" mass="29378">MMNSSQTPTTSDPGTNPERLSESVAFHELQGLMLLLASCLISVLAYPFLPSTERHDPPPWGKWLNWQPLAGLLTHYALCMVIYGRGSLSLFEIPRLLELSMSIIAGFLGTVAWAHSHPGYQNDLSVQCSLDRLAFVVVLMVKFWAVAPVLFWIDGRIDMEIALFQPIYQVLLALLIYTTILETGVRTWVKGHVQLFVKRDYPSWRWIARQNDTKDQPAKEATWRSWLVWLVPHCRYGLYTVFVAFQQGNLKNLRDSV</sequence>
<feature type="transmembrane region" description="Helical" evidence="1">
    <location>
        <begin position="66"/>
        <end position="84"/>
    </location>
</feature>
<gene>
    <name evidence="2" type="ORF">F5Z01DRAFT_645432</name>
</gene>
<feature type="transmembrane region" description="Helical" evidence="1">
    <location>
        <begin position="96"/>
        <end position="114"/>
    </location>
</feature>
<dbReference type="GeneID" id="70293740"/>
<dbReference type="RefSeq" id="XP_046122150.1">
    <property type="nucleotide sequence ID" value="XM_046262837.1"/>
</dbReference>
<evidence type="ECO:0000256" key="1">
    <source>
        <dbReference type="SAM" id="Phobius"/>
    </source>
</evidence>
<reference evidence="2" key="1">
    <citation type="journal article" date="2021" name="IMA Fungus">
        <title>Genomic characterization of three marine fungi, including Emericellopsis atlantica sp. nov. with signatures of a generalist lifestyle and marine biomass degradation.</title>
        <authorList>
            <person name="Hagestad O.C."/>
            <person name="Hou L."/>
            <person name="Andersen J.H."/>
            <person name="Hansen E.H."/>
            <person name="Altermark B."/>
            <person name="Li C."/>
            <person name="Kuhnert E."/>
            <person name="Cox R.J."/>
            <person name="Crous P.W."/>
            <person name="Spatafora J.W."/>
            <person name="Lail K."/>
            <person name="Amirebrahimi M."/>
            <person name="Lipzen A."/>
            <person name="Pangilinan J."/>
            <person name="Andreopoulos W."/>
            <person name="Hayes R.D."/>
            <person name="Ng V."/>
            <person name="Grigoriev I.V."/>
            <person name="Jackson S.A."/>
            <person name="Sutton T.D.S."/>
            <person name="Dobson A.D.W."/>
            <person name="Rama T."/>
        </authorList>
    </citation>
    <scope>NUCLEOTIDE SEQUENCE</scope>
    <source>
        <strain evidence="2">TS7</strain>
    </source>
</reference>
<feature type="transmembrane region" description="Helical" evidence="1">
    <location>
        <begin position="161"/>
        <end position="180"/>
    </location>
</feature>
<dbReference type="AlphaFoldDB" id="A0A9P8CVK1"/>